<dbReference type="InterPro" id="IPR005590">
    <property type="entry name" value="DUF333"/>
</dbReference>
<organism evidence="1 2">
    <name type="scientific">Mixta tenebrionis</name>
    <dbReference type="NCBI Taxonomy" id="2562439"/>
    <lineage>
        <taxon>Bacteria</taxon>
        <taxon>Pseudomonadati</taxon>
        <taxon>Pseudomonadota</taxon>
        <taxon>Gammaproteobacteria</taxon>
        <taxon>Enterobacterales</taxon>
        <taxon>Erwiniaceae</taxon>
        <taxon>Mixta</taxon>
    </lineage>
</organism>
<dbReference type="Proteomes" id="UP000319523">
    <property type="component" value="Unassembled WGS sequence"/>
</dbReference>
<dbReference type="PANTHER" id="PTHR38008:SF2">
    <property type="entry name" value="HEMOLYSIN"/>
    <property type="match status" value="1"/>
</dbReference>
<dbReference type="PANTHER" id="PTHR38008">
    <property type="entry name" value="HEMOLYSIN-RELATED"/>
    <property type="match status" value="1"/>
</dbReference>
<dbReference type="OrthoDB" id="148878at2"/>
<dbReference type="AlphaFoldDB" id="A0A506VB68"/>
<accession>A0A506VB68</accession>
<reference evidence="1 2" key="1">
    <citation type="submission" date="2019-06" db="EMBL/GenBank/DDBJ databases">
        <authorList>
            <person name="Yang Y."/>
        </authorList>
    </citation>
    <scope>NUCLEOTIDE SEQUENCE [LARGE SCALE GENOMIC DNA]</scope>
    <source>
        <strain evidence="1 2">BIT-26</strain>
    </source>
</reference>
<proteinExistence type="predicted"/>
<dbReference type="PROSITE" id="PS51257">
    <property type="entry name" value="PROKAR_LIPOPROTEIN"/>
    <property type="match status" value="1"/>
</dbReference>
<dbReference type="RefSeq" id="WP_141175734.1">
    <property type="nucleotide sequence ID" value="NZ_JBHUFX010000011.1"/>
</dbReference>
<dbReference type="EMBL" id="VHQI01000004">
    <property type="protein sequence ID" value="TPW42762.1"/>
    <property type="molecule type" value="Genomic_DNA"/>
</dbReference>
<evidence type="ECO:0000313" key="1">
    <source>
        <dbReference type="EMBL" id="TPW42762.1"/>
    </source>
</evidence>
<comment type="caution">
    <text evidence="1">The sequence shown here is derived from an EMBL/GenBank/DDBJ whole genome shotgun (WGS) entry which is preliminary data.</text>
</comment>
<sequence length="84" mass="9448">MKKMMMLTVLALAGCSRAPEPQKNNPAIGMPNPASVYCIQQSGTLERVQTAEGEVSYCRLPSGERIEEWTLFRRDHPQRANSLR</sequence>
<dbReference type="Pfam" id="PF03891">
    <property type="entry name" value="DUF333"/>
    <property type="match status" value="1"/>
</dbReference>
<name>A0A506VB68_9GAMM</name>
<keyword evidence="2" id="KW-1185">Reference proteome</keyword>
<protein>
    <submittedName>
        <fullName evidence="1">DUF333 domain-containing protein</fullName>
    </submittedName>
</protein>
<gene>
    <name evidence="1" type="ORF">FKM52_08285</name>
</gene>
<evidence type="ECO:0000313" key="2">
    <source>
        <dbReference type="Proteomes" id="UP000319523"/>
    </source>
</evidence>